<gene>
    <name evidence="2" type="ORF">PIB30_060204</name>
</gene>
<evidence type="ECO:0000313" key="2">
    <source>
        <dbReference type="EMBL" id="MED6112271.1"/>
    </source>
</evidence>
<evidence type="ECO:0000313" key="3">
    <source>
        <dbReference type="Proteomes" id="UP001341840"/>
    </source>
</evidence>
<name>A0ABU6QL25_9FABA</name>
<feature type="compositionally biased region" description="Polar residues" evidence="1">
    <location>
        <begin position="92"/>
        <end position="111"/>
    </location>
</feature>
<proteinExistence type="predicted"/>
<organism evidence="2 3">
    <name type="scientific">Stylosanthes scabra</name>
    <dbReference type="NCBI Taxonomy" id="79078"/>
    <lineage>
        <taxon>Eukaryota</taxon>
        <taxon>Viridiplantae</taxon>
        <taxon>Streptophyta</taxon>
        <taxon>Embryophyta</taxon>
        <taxon>Tracheophyta</taxon>
        <taxon>Spermatophyta</taxon>
        <taxon>Magnoliopsida</taxon>
        <taxon>eudicotyledons</taxon>
        <taxon>Gunneridae</taxon>
        <taxon>Pentapetalae</taxon>
        <taxon>rosids</taxon>
        <taxon>fabids</taxon>
        <taxon>Fabales</taxon>
        <taxon>Fabaceae</taxon>
        <taxon>Papilionoideae</taxon>
        <taxon>50 kb inversion clade</taxon>
        <taxon>dalbergioids sensu lato</taxon>
        <taxon>Dalbergieae</taxon>
        <taxon>Pterocarpus clade</taxon>
        <taxon>Stylosanthes</taxon>
    </lineage>
</organism>
<feature type="compositionally biased region" description="Basic residues" evidence="1">
    <location>
        <begin position="36"/>
        <end position="48"/>
    </location>
</feature>
<keyword evidence="3" id="KW-1185">Reference proteome</keyword>
<feature type="compositionally biased region" description="Basic and acidic residues" evidence="1">
    <location>
        <begin position="49"/>
        <end position="75"/>
    </location>
</feature>
<comment type="caution">
    <text evidence="2">The sequence shown here is derived from an EMBL/GenBank/DDBJ whole genome shotgun (WGS) entry which is preliminary data.</text>
</comment>
<feature type="compositionally biased region" description="Basic and acidic residues" evidence="1">
    <location>
        <begin position="115"/>
        <end position="134"/>
    </location>
</feature>
<reference evidence="2 3" key="1">
    <citation type="journal article" date="2023" name="Plants (Basel)">
        <title>Bridging the Gap: Combining Genomics and Transcriptomics Approaches to Understand Stylosanthes scabra, an Orphan Legume from the Brazilian Caatinga.</title>
        <authorList>
            <person name="Ferreira-Neto J.R.C."/>
            <person name="da Silva M.D."/>
            <person name="Binneck E."/>
            <person name="de Melo N.F."/>
            <person name="da Silva R.H."/>
            <person name="de Melo A.L.T.M."/>
            <person name="Pandolfi V."/>
            <person name="Bustamante F.O."/>
            <person name="Brasileiro-Vidal A.C."/>
            <person name="Benko-Iseppon A.M."/>
        </authorList>
    </citation>
    <scope>NUCLEOTIDE SEQUENCE [LARGE SCALE GENOMIC DNA]</scope>
    <source>
        <tissue evidence="2">Leaves</tissue>
    </source>
</reference>
<feature type="region of interest" description="Disordered" evidence="1">
    <location>
        <begin position="25"/>
        <end position="159"/>
    </location>
</feature>
<accession>A0ABU6QL25</accession>
<evidence type="ECO:0000256" key="1">
    <source>
        <dbReference type="SAM" id="MobiDB-lite"/>
    </source>
</evidence>
<dbReference type="Proteomes" id="UP001341840">
    <property type="component" value="Unassembled WGS sequence"/>
</dbReference>
<sequence>MAVDLGKKIYTCRFWQITGEALWERSRFNKPLAPPVKRKPGCLQKKRKKDADEKDSGSKKPKDQTKMSMKYREFTSAKNAGNKPPANEVDINHQQQPPVTEIDITQPNYSQPLMMEEKPTAPDPTTRTRPDKLPLKRRPTQPTQYPNMDPMQGASAGTAKRMSEIIKLIPTPGFIPPRKK</sequence>
<dbReference type="EMBL" id="JASCZI010000530">
    <property type="protein sequence ID" value="MED6112271.1"/>
    <property type="molecule type" value="Genomic_DNA"/>
</dbReference>
<protein>
    <submittedName>
        <fullName evidence="2">Uncharacterized protein</fullName>
    </submittedName>
</protein>